<reference evidence="3 4" key="1">
    <citation type="journal article" date="2015" name="J. Biotechnol.">
        <title>Complete genome sequence of a malodorant-producing acetogen, Clostridium scatologenes ATCC 25775(T).</title>
        <authorList>
            <person name="Zhu Z."/>
            <person name="Guo T."/>
            <person name="Zheng H."/>
            <person name="Song T."/>
            <person name="Ouyang P."/>
            <person name="Xie J."/>
        </authorList>
    </citation>
    <scope>NUCLEOTIDE SEQUENCE [LARGE SCALE GENOMIC DNA]</scope>
    <source>
        <strain evidence="3 4">ATCC 25775</strain>
    </source>
</reference>
<dbReference type="STRING" id="1548.CSCA_3509"/>
<gene>
    <name evidence="3" type="ORF">CSCA_3509</name>
</gene>
<dbReference type="Proteomes" id="UP000033115">
    <property type="component" value="Chromosome"/>
</dbReference>
<organism evidence="3 4">
    <name type="scientific">Clostridium scatologenes</name>
    <dbReference type="NCBI Taxonomy" id="1548"/>
    <lineage>
        <taxon>Bacteria</taxon>
        <taxon>Bacillati</taxon>
        <taxon>Bacillota</taxon>
        <taxon>Clostridia</taxon>
        <taxon>Eubacteriales</taxon>
        <taxon>Clostridiaceae</taxon>
        <taxon>Clostridium</taxon>
    </lineage>
</organism>
<dbReference type="RefSeq" id="WP_029160751.1">
    <property type="nucleotide sequence ID" value="NZ_CP009933.1"/>
</dbReference>
<dbReference type="Pfam" id="PF02591">
    <property type="entry name" value="Zn_ribbon_9"/>
    <property type="match status" value="1"/>
</dbReference>
<dbReference type="AlphaFoldDB" id="A0A0E3M7R1"/>
<accession>A0A0E3M7R1</accession>
<evidence type="ECO:0000313" key="3">
    <source>
        <dbReference type="EMBL" id="AKA70634.1"/>
    </source>
</evidence>
<protein>
    <recommendedName>
        <fullName evidence="2">C4-type zinc ribbon domain-containing protein</fullName>
    </recommendedName>
</protein>
<feature type="domain" description="C4-type zinc ribbon" evidence="2">
    <location>
        <begin position="201"/>
        <end position="232"/>
    </location>
</feature>
<proteinExistence type="predicted"/>
<evidence type="ECO:0000313" key="4">
    <source>
        <dbReference type="Proteomes" id="UP000033115"/>
    </source>
</evidence>
<dbReference type="InterPro" id="IPR003743">
    <property type="entry name" value="Zf-RING_7"/>
</dbReference>
<sequence>MSLLKQLIEIQDNKKNIAVCNNLVSNHEYTGNLKRVKKEFDIEKSKFKSKEIEISNLKKKYQVASNSLNEDKEELEKIKFELYNNAGSDLKLIDALQKKFNKKQENIKIVDNEILKLLEQEEKLSSEKESLKIKLSKLKNDFYTYKNTEGSKINDAREKMKKSEEAIKETEKLIPVDILEIFNKICSSKGTGAAELKNNICSGCKVKVSSMTIDNVKKQQRIVYCDNCGRIIYCNEKKSF</sequence>
<evidence type="ECO:0000256" key="1">
    <source>
        <dbReference type="SAM" id="Coils"/>
    </source>
</evidence>
<feature type="coiled-coil region" evidence="1">
    <location>
        <begin position="54"/>
        <end position="173"/>
    </location>
</feature>
<dbReference type="EMBL" id="CP009933">
    <property type="protein sequence ID" value="AKA70634.1"/>
    <property type="molecule type" value="Genomic_DNA"/>
</dbReference>
<dbReference type="HOGENOM" id="CLU_073076_1_0_9"/>
<evidence type="ECO:0000259" key="2">
    <source>
        <dbReference type="Pfam" id="PF02591"/>
    </source>
</evidence>
<name>A0A0E3M7R1_CLOSL</name>
<keyword evidence="1" id="KW-0175">Coiled coil</keyword>
<keyword evidence="4" id="KW-1185">Reference proteome</keyword>
<dbReference type="Gene3D" id="1.10.287.1490">
    <property type="match status" value="1"/>
</dbReference>
<dbReference type="KEGG" id="csq:CSCA_3509"/>